<keyword evidence="1" id="KW-0812">Transmembrane</keyword>
<sequence length="55" mass="6248">MMLDLSTVDHALNMSLLDRSGAPLDHGYIYSVVSFVFISSCSLFTILTIFEYFYC</sequence>
<accession>A0ABQ6WQ29</accession>
<gene>
    <name evidence="2" type="ORF">BDV36DRAFT_252111</name>
</gene>
<evidence type="ECO:0000313" key="2">
    <source>
        <dbReference type="EMBL" id="KAE8419204.1"/>
    </source>
</evidence>
<evidence type="ECO:0000313" key="3">
    <source>
        <dbReference type="Proteomes" id="UP000325395"/>
    </source>
</evidence>
<name>A0ABQ6WQ29_9EURO</name>
<feature type="transmembrane region" description="Helical" evidence="1">
    <location>
        <begin position="28"/>
        <end position="54"/>
    </location>
</feature>
<protein>
    <submittedName>
        <fullName evidence="2">Uncharacterized protein</fullName>
    </submittedName>
</protein>
<keyword evidence="3" id="KW-1185">Reference proteome</keyword>
<dbReference type="Proteomes" id="UP000325395">
    <property type="component" value="Unassembled WGS sequence"/>
</dbReference>
<keyword evidence="1" id="KW-0472">Membrane</keyword>
<evidence type="ECO:0000256" key="1">
    <source>
        <dbReference type="SAM" id="Phobius"/>
    </source>
</evidence>
<keyword evidence="1" id="KW-1133">Transmembrane helix</keyword>
<dbReference type="EMBL" id="ML735719">
    <property type="protein sequence ID" value="KAE8419204.1"/>
    <property type="molecule type" value="Genomic_DNA"/>
</dbReference>
<reference evidence="2 3" key="1">
    <citation type="submission" date="2019-04" db="EMBL/GenBank/DDBJ databases">
        <authorList>
            <consortium name="DOE Joint Genome Institute"/>
            <person name="Mondo S."/>
            <person name="Kjaerbolling I."/>
            <person name="Vesth T."/>
            <person name="Frisvad J.C."/>
            <person name="Nybo J.L."/>
            <person name="Theobald S."/>
            <person name="Kildgaard S."/>
            <person name="Isbrandt T."/>
            <person name="Kuo A."/>
            <person name="Sato A."/>
            <person name="Lyhne E.K."/>
            <person name="Kogle M.E."/>
            <person name="Wiebenga A."/>
            <person name="Kun R.S."/>
            <person name="Lubbers R.J."/>
            <person name="Makela M.R."/>
            <person name="Barry K."/>
            <person name="Chovatia M."/>
            <person name="Clum A."/>
            <person name="Daum C."/>
            <person name="Haridas S."/>
            <person name="He G."/>
            <person name="LaButti K."/>
            <person name="Lipzen A."/>
            <person name="Riley R."/>
            <person name="Salamov A."/>
            <person name="Simmons B.A."/>
            <person name="Magnuson J.K."/>
            <person name="Henrissat B."/>
            <person name="Mortensen U.H."/>
            <person name="Larsen T.O."/>
            <person name="Devries R.P."/>
            <person name="Grigoriev I.V."/>
            <person name="Machida M."/>
            <person name="Baker S.E."/>
            <person name="Andersen M.R."/>
            <person name="Cantor M.N."/>
            <person name="Hua S.X."/>
        </authorList>
    </citation>
    <scope>NUCLEOTIDE SEQUENCE [LARGE SCALE GENOMIC DNA]</scope>
    <source>
        <strain evidence="2 3">CBS 117616</strain>
    </source>
</reference>
<proteinExistence type="predicted"/>
<organism evidence="2 3">
    <name type="scientific">Aspergillus pseudocaelatus</name>
    <dbReference type="NCBI Taxonomy" id="1825620"/>
    <lineage>
        <taxon>Eukaryota</taxon>
        <taxon>Fungi</taxon>
        <taxon>Dikarya</taxon>
        <taxon>Ascomycota</taxon>
        <taxon>Pezizomycotina</taxon>
        <taxon>Eurotiomycetes</taxon>
        <taxon>Eurotiomycetidae</taxon>
        <taxon>Eurotiales</taxon>
        <taxon>Aspergillaceae</taxon>
        <taxon>Aspergillus</taxon>
        <taxon>Aspergillus subgen. Circumdati</taxon>
    </lineage>
</organism>